<keyword evidence="2" id="KW-1185">Reference proteome</keyword>
<comment type="caution">
    <text evidence="1">The sequence shown here is derived from an EMBL/GenBank/DDBJ whole genome shotgun (WGS) entry which is preliminary data.</text>
</comment>
<accession>A0ACB5TSF9</accession>
<protein>
    <submittedName>
        <fullName evidence="1">Unnamed protein product</fullName>
    </submittedName>
</protein>
<reference evidence="1" key="1">
    <citation type="submission" date="2023-04" db="EMBL/GenBank/DDBJ databases">
        <title>Candida boidinii NBRC 1967.</title>
        <authorList>
            <person name="Ichikawa N."/>
            <person name="Sato H."/>
            <person name="Tonouchi N."/>
        </authorList>
    </citation>
    <scope>NUCLEOTIDE SEQUENCE</scope>
    <source>
        <strain evidence="1">NBRC 1967</strain>
    </source>
</reference>
<dbReference type="Proteomes" id="UP001165101">
    <property type="component" value="Unassembled WGS sequence"/>
</dbReference>
<organism evidence="1 2">
    <name type="scientific">Candida boidinii</name>
    <name type="common">Yeast</name>
    <dbReference type="NCBI Taxonomy" id="5477"/>
    <lineage>
        <taxon>Eukaryota</taxon>
        <taxon>Fungi</taxon>
        <taxon>Dikarya</taxon>
        <taxon>Ascomycota</taxon>
        <taxon>Saccharomycotina</taxon>
        <taxon>Pichiomycetes</taxon>
        <taxon>Pichiales</taxon>
        <taxon>Pichiaceae</taxon>
        <taxon>Ogataea</taxon>
        <taxon>Ogataea/Candida clade</taxon>
    </lineage>
</organism>
<proteinExistence type="predicted"/>
<evidence type="ECO:0000313" key="2">
    <source>
        <dbReference type="Proteomes" id="UP001165101"/>
    </source>
</evidence>
<dbReference type="EMBL" id="BSXV01001783">
    <property type="protein sequence ID" value="GME93924.1"/>
    <property type="molecule type" value="Genomic_DNA"/>
</dbReference>
<name>A0ACB5TSF9_CANBO</name>
<evidence type="ECO:0000313" key="1">
    <source>
        <dbReference type="EMBL" id="GME93924.1"/>
    </source>
</evidence>
<gene>
    <name evidence="1" type="ORF">Cboi01_000332100</name>
</gene>
<sequence>MSDSKVIRADLVKPYVHHPPKTRNAASNFMGQNLPMAAMFLRNKPLSWACMFIAIQSYLNEPAFKQEQDESQPAIFRIIFALIAVATSYMDIIFPSAGPSKAAAVVKDAVDATIEAVSQSTA</sequence>